<feature type="transmembrane region" description="Helical" evidence="7">
    <location>
        <begin position="107"/>
        <end position="126"/>
    </location>
</feature>
<dbReference type="InterPro" id="IPR005614">
    <property type="entry name" value="NrfD-like"/>
</dbReference>
<gene>
    <name evidence="8" type="ORF">A6A04_17720</name>
</gene>
<proteinExistence type="inferred from homology"/>
<dbReference type="Pfam" id="PF03916">
    <property type="entry name" value="NrfD"/>
    <property type="match status" value="1"/>
</dbReference>
<protein>
    <submittedName>
        <fullName evidence="8">Hydrogenase</fullName>
    </submittedName>
</protein>
<feature type="transmembrane region" description="Helical" evidence="7">
    <location>
        <begin position="185"/>
        <end position="211"/>
    </location>
</feature>
<sequence>MVNHPIPSEVANRLRKPKAGHAAIGGSLISPFTLVLGALVVVAMYFLGQRFMYGLGAVTNINNGYPWGVWVVWDVVIATGFACGGYAMALVTYILNRGEYHHLVRPALTASLFGYSLGGASVLIDLGRYWNFWHILWPGYAQPGSVMFEVAACISLYILVLWIEFSPAFLEHFGFKQLKAKLSKVMFVFIGLGVLLPTMHQSSLGSLLVVYGYQIHPLWQTPLLPLLFLLTAVCMGFAVVILEATLAAVGFKRDINAELPMLSKIGKIIMGTVAAYLVIRLGDLVVRGAIFQVFTSGVKSVMFLIEMAVFVYPVVVLSSPANRRKLSKLLAAALSMLTGAVLYRIDAFLVAYDTGPGWHYFPSAPEMLVTIGVIAIEVLAYIVFVRKFPILPGHSSTAAAE</sequence>
<evidence type="ECO:0000256" key="4">
    <source>
        <dbReference type="ARBA" id="ARBA00022692"/>
    </source>
</evidence>
<evidence type="ECO:0000256" key="3">
    <source>
        <dbReference type="ARBA" id="ARBA00022475"/>
    </source>
</evidence>
<dbReference type="Proteomes" id="UP000078428">
    <property type="component" value="Unassembled WGS sequence"/>
</dbReference>
<evidence type="ECO:0000256" key="2">
    <source>
        <dbReference type="ARBA" id="ARBA00008929"/>
    </source>
</evidence>
<evidence type="ECO:0000256" key="1">
    <source>
        <dbReference type="ARBA" id="ARBA00004651"/>
    </source>
</evidence>
<dbReference type="Gene3D" id="1.20.1630.10">
    <property type="entry name" value="Formate dehydrogenase/DMSO reductase domain"/>
    <property type="match status" value="1"/>
</dbReference>
<keyword evidence="4 7" id="KW-0812">Transmembrane</keyword>
<keyword evidence="3" id="KW-1003">Cell membrane</keyword>
<keyword evidence="9" id="KW-1185">Reference proteome</keyword>
<reference evidence="8 9" key="1">
    <citation type="submission" date="2016-04" db="EMBL/GenBank/DDBJ databases">
        <title>Draft genome sequence of freshwater magnetotactic bacteria Magnetospirillum marisnigri SP-1 and Magnetospirillum moscoviense BB-1.</title>
        <authorList>
            <person name="Koziaeva V."/>
            <person name="Dziuba M.V."/>
            <person name="Ivanov T.M."/>
            <person name="Kuznetsov B."/>
            <person name="Grouzdev D.S."/>
        </authorList>
    </citation>
    <scope>NUCLEOTIDE SEQUENCE [LARGE SCALE GENOMIC DNA]</scope>
    <source>
        <strain evidence="8 9">SP-1</strain>
    </source>
</reference>
<evidence type="ECO:0000256" key="6">
    <source>
        <dbReference type="ARBA" id="ARBA00023136"/>
    </source>
</evidence>
<feature type="transmembrane region" description="Helical" evidence="7">
    <location>
        <begin position="223"/>
        <end position="247"/>
    </location>
</feature>
<feature type="transmembrane region" description="Helical" evidence="7">
    <location>
        <begin position="268"/>
        <end position="294"/>
    </location>
</feature>
<evidence type="ECO:0000313" key="9">
    <source>
        <dbReference type="Proteomes" id="UP000078428"/>
    </source>
</evidence>
<dbReference type="PANTHER" id="PTHR30074">
    <property type="entry name" value="FORMATE DEHYDROGENASE, NITRATE-INDUCIBLE, CYTOCHROME B556 FDN SUBUNIT"/>
    <property type="match status" value="1"/>
</dbReference>
<dbReference type="PANTHER" id="PTHR30074:SF4">
    <property type="entry name" value="NI_FE-HYDROGENASE 2 B-TYPE CYTOCHROME SUBUNIT-RELATED"/>
    <property type="match status" value="1"/>
</dbReference>
<dbReference type="STRING" id="1285242.A6A04_17720"/>
<feature type="transmembrane region" description="Helical" evidence="7">
    <location>
        <begin position="329"/>
        <end position="352"/>
    </location>
</feature>
<evidence type="ECO:0000313" key="8">
    <source>
        <dbReference type="EMBL" id="OAN50666.1"/>
    </source>
</evidence>
<keyword evidence="5 7" id="KW-1133">Transmembrane helix</keyword>
<feature type="transmembrane region" description="Helical" evidence="7">
    <location>
        <begin position="364"/>
        <end position="384"/>
    </location>
</feature>
<keyword evidence="6 7" id="KW-0472">Membrane</keyword>
<dbReference type="AlphaFoldDB" id="A0A178MPM8"/>
<dbReference type="NCBIfam" id="NF008133">
    <property type="entry name" value="PRK10881.1"/>
    <property type="match status" value="1"/>
</dbReference>
<dbReference type="InterPro" id="IPR051817">
    <property type="entry name" value="FDH_cytochrome_b556_subunit"/>
</dbReference>
<comment type="caution">
    <text evidence="8">The sequence shown here is derived from an EMBL/GenBank/DDBJ whole genome shotgun (WGS) entry which is preliminary data.</text>
</comment>
<name>A0A178MPM8_9PROT</name>
<feature type="transmembrane region" description="Helical" evidence="7">
    <location>
        <begin position="67"/>
        <end position="95"/>
    </location>
</feature>
<accession>A0A178MPM8</accession>
<feature type="transmembrane region" description="Helical" evidence="7">
    <location>
        <begin position="146"/>
        <end position="165"/>
    </location>
</feature>
<feature type="transmembrane region" description="Helical" evidence="7">
    <location>
        <begin position="300"/>
        <end position="317"/>
    </location>
</feature>
<evidence type="ECO:0000256" key="7">
    <source>
        <dbReference type="SAM" id="Phobius"/>
    </source>
</evidence>
<comment type="subcellular location">
    <subcellularLocation>
        <location evidence="1">Cell membrane</location>
        <topology evidence="1">Multi-pass membrane protein</topology>
    </subcellularLocation>
</comment>
<dbReference type="OrthoDB" id="104998at2"/>
<feature type="transmembrane region" description="Helical" evidence="7">
    <location>
        <begin position="22"/>
        <end position="47"/>
    </location>
</feature>
<dbReference type="GO" id="GO:0005886">
    <property type="term" value="C:plasma membrane"/>
    <property type="evidence" value="ECO:0007669"/>
    <property type="project" value="UniProtKB-SubCell"/>
</dbReference>
<dbReference type="RefSeq" id="WP_068492139.1">
    <property type="nucleotide sequence ID" value="NZ_LWQT01000051.1"/>
</dbReference>
<organism evidence="8 9">
    <name type="scientific">Paramagnetospirillum marisnigri</name>
    <dbReference type="NCBI Taxonomy" id="1285242"/>
    <lineage>
        <taxon>Bacteria</taxon>
        <taxon>Pseudomonadati</taxon>
        <taxon>Pseudomonadota</taxon>
        <taxon>Alphaproteobacteria</taxon>
        <taxon>Rhodospirillales</taxon>
        <taxon>Magnetospirillaceae</taxon>
        <taxon>Paramagnetospirillum</taxon>
    </lineage>
</organism>
<comment type="similarity">
    <text evidence="2">Belongs to the NrfD family.</text>
</comment>
<evidence type="ECO:0000256" key="5">
    <source>
        <dbReference type="ARBA" id="ARBA00022989"/>
    </source>
</evidence>
<dbReference type="GO" id="GO:0009061">
    <property type="term" value="P:anaerobic respiration"/>
    <property type="evidence" value="ECO:0007669"/>
    <property type="project" value="TreeGrafter"/>
</dbReference>
<dbReference type="EMBL" id="LWQT01000051">
    <property type="protein sequence ID" value="OAN50666.1"/>
    <property type="molecule type" value="Genomic_DNA"/>
</dbReference>